<dbReference type="CDD" id="cd17932">
    <property type="entry name" value="DEXQc_UvrD"/>
    <property type="match status" value="1"/>
</dbReference>
<reference evidence="13" key="1">
    <citation type="submission" date="2022-06" db="EMBL/GenBank/DDBJ databases">
        <title>Akkermansia biwalacus sp. nov., an anaerobic mucin-degrading bacterium isolated from human intestine.</title>
        <authorList>
            <person name="Kobayashi Y."/>
            <person name="Inoue S."/>
            <person name="Kawahara T."/>
            <person name="Kohda N."/>
        </authorList>
    </citation>
    <scope>NUCLEOTIDE SEQUENCE</scope>
    <source>
        <strain evidence="13">WON2089</strain>
    </source>
</reference>
<dbReference type="SUPFAM" id="SSF52540">
    <property type="entry name" value="P-loop containing nucleoside triphosphate hydrolases"/>
    <property type="match status" value="1"/>
</dbReference>
<evidence type="ECO:0000256" key="5">
    <source>
        <dbReference type="ARBA" id="ARBA00022840"/>
    </source>
</evidence>
<accession>A0ABM7ZEQ0</accession>
<evidence type="ECO:0000256" key="2">
    <source>
        <dbReference type="ARBA" id="ARBA00022741"/>
    </source>
</evidence>
<comment type="catalytic activity">
    <reaction evidence="7">
        <text>Couples ATP hydrolysis with the unwinding of duplex DNA by translocating in the 3'-5' direction.</text>
        <dbReference type="EC" id="5.6.2.4"/>
    </reaction>
</comment>
<evidence type="ECO:0000256" key="10">
    <source>
        <dbReference type="PROSITE-ProRule" id="PRU00560"/>
    </source>
</evidence>
<dbReference type="InterPro" id="IPR000212">
    <property type="entry name" value="DNA_helicase_UvrD/REP"/>
</dbReference>
<dbReference type="Gene3D" id="3.40.50.300">
    <property type="entry name" value="P-loop containing nucleotide triphosphate hydrolases"/>
    <property type="match status" value="2"/>
</dbReference>
<feature type="domain" description="UvrD-like helicase ATP-binding" evidence="11">
    <location>
        <begin position="24"/>
        <end position="308"/>
    </location>
</feature>
<evidence type="ECO:0000256" key="4">
    <source>
        <dbReference type="ARBA" id="ARBA00022806"/>
    </source>
</evidence>
<dbReference type="CDD" id="cd18807">
    <property type="entry name" value="SF1_C_UvrD"/>
    <property type="match status" value="1"/>
</dbReference>
<dbReference type="Gene3D" id="1.10.486.10">
    <property type="entry name" value="PCRA, domain 4"/>
    <property type="match status" value="1"/>
</dbReference>
<keyword evidence="4 10" id="KW-0347">Helicase</keyword>
<keyword evidence="5 10" id="KW-0067">ATP-binding</keyword>
<dbReference type="InterPro" id="IPR013986">
    <property type="entry name" value="DExx_box_DNA_helicase_dom_sf"/>
</dbReference>
<evidence type="ECO:0000256" key="1">
    <source>
        <dbReference type="ARBA" id="ARBA00009922"/>
    </source>
</evidence>
<dbReference type="InterPro" id="IPR014017">
    <property type="entry name" value="DNA_helicase_UvrD-like_C"/>
</dbReference>
<organism evidence="13 14">
    <name type="scientific">Akkermansia biwaensis</name>
    <dbReference type="NCBI Taxonomy" id="2946555"/>
    <lineage>
        <taxon>Bacteria</taxon>
        <taxon>Pseudomonadati</taxon>
        <taxon>Verrucomicrobiota</taxon>
        <taxon>Verrucomicrobiia</taxon>
        <taxon>Verrucomicrobiales</taxon>
        <taxon>Akkermansiaceae</taxon>
        <taxon>Akkermansia</taxon>
    </lineage>
</organism>
<dbReference type="InterPro" id="IPR014016">
    <property type="entry name" value="UvrD-like_ATP-bd"/>
</dbReference>
<evidence type="ECO:0000256" key="7">
    <source>
        <dbReference type="ARBA" id="ARBA00034617"/>
    </source>
</evidence>
<protein>
    <recommendedName>
        <fullName evidence="8">DNA 3'-5' helicase</fullName>
        <ecNumber evidence="8">5.6.2.4</ecNumber>
    </recommendedName>
</protein>
<evidence type="ECO:0000256" key="3">
    <source>
        <dbReference type="ARBA" id="ARBA00022801"/>
    </source>
</evidence>
<dbReference type="EC" id="5.6.2.4" evidence="8"/>
<keyword evidence="3 10" id="KW-0378">Hydrolase</keyword>
<dbReference type="EMBL" id="AP025943">
    <property type="protein sequence ID" value="BDL43220.1"/>
    <property type="molecule type" value="Genomic_DNA"/>
</dbReference>
<evidence type="ECO:0000259" key="11">
    <source>
        <dbReference type="PROSITE" id="PS51198"/>
    </source>
</evidence>
<dbReference type="Proteomes" id="UP001062263">
    <property type="component" value="Chromosome"/>
</dbReference>
<gene>
    <name evidence="13" type="ORF">Abiwalacus_07940</name>
</gene>
<comment type="catalytic activity">
    <reaction evidence="9">
        <text>ATP + H2O = ADP + phosphate + H(+)</text>
        <dbReference type="Rhea" id="RHEA:13065"/>
        <dbReference type="ChEBI" id="CHEBI:15377"/>
        <dbReference type="ChEBI" id="CHEBI:15378"/>
        <dbReference type="ChEBI" id="CHEBI:30616"/>
        <dbReference type="ChEBI" id="CHEBI:43474"/>
        <dbReference type="ChEBI" id="CHEBI:456216"/>
        <dbReference type="EC" id="5.6.2.4"/>
    </reaction>
</comment>
<dbReference type="GO" id="GO:0004386">
    <property type="term" value="F:helicase activity"/>
    <property type="evidence" value="ECO:0007669"/>
    <property type="project" value="UniProtKB-KW"/>
</dbReference>
<keyword evidence="6" id="KW-0413">Isomerase</keyword>
<dbReference type="PROSITE" id="PS51198">
    <property type="entry name" value="UVRD_HELICASE_ATP_BIND"/>
    <property type="match status" value="1"/>
</dbReference>
<feature type="binding site" evidence="10">
    <location>
        <begin position="45"/>
        <end position="52"/>
    </location>
    <ligand>
        <name>ATP</name>
        <dbReference type="ChEBI" id="CHEBI:30616"/>
    </ligand>
</feature>
<evidence type="ECO:0000256" key="6">
    <source>
        <dbReference type="ARBA" id="ARBA00023235"/>
    </source>
</evidence>
<proteinExistence type="inferred from homology"/>
<evidence type="ECO:0000256" key="8">
    <source>
        <dbReference type="ARBA" id="ARBA00034808"/>
    </source>
</evidence>
<dbReference type="Gene3D" id="1.10.10.160">
    <property type="match status" value="1"/>
</dbReference>
<feature type="domain" description="UvrD-like helicase C-terminal" evidence="12">
    <location>
        <begin position="309"/>
        <end position="583"/>
    </location>
</feature>
<dbReference type="RefSeq" id="WP_215434334.1">
    <property type="nucleotide sequence ID" value="NZ_AP025943.1"/>
</dbReference>
<dbReference type="PROSITE" id="PS51217">
    <property type="entry name" value="UVRD_HELICASE_CTER"/>
    <property type="match status" value="1"/>
</dbReference>
<dbReference type="InterPro" id="IPR027417">
    <property type="entry name" value="P-loop_NTPase"/>
</dbReference>
<evidence type="ECO:0000313" key="14">
    <source>
        <dbReference type="Proteomes" id="UP001062263"/>
    </source>
</evidence>
<evidence type="ECO:0000313" key="13">
    <source>
        <dbReference type="EMBL" id="BDL43220.1"/>
    </source>
</evidence>
<dbReference type="Pfam" id="PF13361">
    <property type="entry name" value="UvrD_C"/>
    <property type="match status" value="2"/>
</dbReference>
<dbReference type="Pfam" id="PF00580">
    <property type="entry name" value="UvrD-helicase"/>
    <property type="match status" value="1"/>
</dbReference>
<keyword evidence="2 10" id="KW-0547">Nucleotide-binding</keyword>
<dbReference type="PANTHER" id="PTHR11070:SF3">
    <property type="entry name" value="DNA 3'-5' HELICASE"/>
    <property type="match status" value="1"/>
</dbReference>
<name>A0ABM7ZEQ0_9BACT</name>
<evidence type="ECO:0000256" key="9">
    <source>
        <dbReference type="ARBA" id="ARBA00048988"/>
    </source>
</evidence>
<evidence type="ECO:0000259" key="12">
    <source>
        <dbReference type="PROSITE" id="PS51217"/>
    </source>
</evidence>
<comment type="similarity">
    <text evidence="1">Belongs to the helicase family. UvrD subfamily.</text>
</comment>
<dbReference type="PANTHER" id="PTHR11070">
    <property type="entry name" value="UVRD / RECB / PCRA DNA HELICASE FAMILY MEMBER"/>
    <property type="match status" value="1"/>
</dbReference>
<sequence>MARRYVIKQDSAPSAPISGIDYHATLNEEQYAAVSSEPGAALVIAGAGSGKTRTLTYRVAWLLDHGTDPWNILLLTFTNKAAREMTERVRALIPIDLSRLWSGTFHSIANRILRQHADYLGYTPAFTIMDSDDRKSMIKSIVKALKLDEKSSRFPKPEVLSSLFSLADNEGAGIQETLENAYPYLSNHLDAILDVHEQYVLRKQETNSMDFDDLLLNVVRLFQEQEHLRALYGARFHHILVDEYQDTNYLQSRFIDMLAREHGQLMVVGDDAQSIYSWRGADMENILSFTTRYPSAKTFKIETNYRSVPEILELSNAAIAANEMQIEKRLRSVRPTGEMPPALVPLNDDRMQAKFISQRIRDLIEEGTDPNEIAVLYRAHFHSMELQMELTRSEIPFRITSGIRFFEQAHIKDVVAFMRFVVNPRDELSFRRMVMLLPGIGPGMAQKLWARWAACPENRAETPPESFSALMMEFPVPAKSKPGWMQLCYTLDELAPGGKTANPASMLVSINEAVYDEYMQSAFENYDQRRQDLLHLAGFSERFDSAEDFLSQLSLLGNTDDESAAADLSGGAVTLSTIHQAKGLEWSVVFLIGLCDGMFPHQRVIDDGDLAGLEEERRLFYVGITRAKDQLYLTYPRWNCRAQGGTFMQMPSRFLDEVPAALVEEWEVE</sequence>
<keyword evidence="14" id="KW-1185">Reference proteome</keyword>